<evidence type="ECO:0000313" key="2">
    <source>
        <dbReference type="Proteomes" id="UP000281028"/>
    </source>
</evidence>
<name>A0A433WG31_9BACT</name>
<evidence type="ECO:0000313" key="1">
    <source>
        <dbReference type="EMBL" id="NSL87357.1"/>
    </source>
</evidence>
<proteinExistence type="predicted"/>
<dbReference type="Proteomes" id="UP000281028">
    <property type="component" value="Unassembled WGS sequence"/>
</dbReference>
<accession>A0A433WG31</accession>
<sequence>MVIPLSASGLIPSQQTGAQSNTSFVRDAVTIREAEQLYENARRRLLDVNNWQEISGEYTAAFTLTDSNGRALRRSALEGDNIRINIPGPGAQTGQGYDWVQIEKIAMQADSNAAYTGMRVRPLPLPTGAGRQVAHFFRQYATSSFVVEKNGNTVRASVYGRNELPNTGVRRLLDKIRNLFISAGAVIGFSKVQWGSLVRGILQ</sequence>
<organism evidence="1 2">
    <name type="scientific">Chitinophaga solisilvae</name>
    <dbReference type="NCBI Taxonomy" id="1233460"/>
    <lineage>
        <taxon>Bacteria</taxon>
        <taxon>Pseudomonadati</taxon>
        <taxon>Bacteroidota</taxon>
        <taxon>Chitinophagia</taxon>
        <taxon>Chitinophagales</taxon>
        <taxon>Chitinophagaceae</taxon>
        <taxon>Chitinophaga</taxon>
    </lineage>
</organism>
<comment type="caution">
    <text evidence="1">The sequence shown here is derived from an EMBL/GenBank/DDBJ whole genome shotgun (WGS) entry which is preliminary data.</text>
</comment>
<dbReference type="AlphaFoldDB" id="A0A433WG31"/>
<dbReference type="EMBL" id="RIAR02000001">
    <property type="protein sequence ID" value="NSL87357.1"/>
    <property type="molecule type" value="Genomic_DNA"/>
</dbReference>
<gene>
    <name evidence="1" type="ORF">ECE50_010980</name>
</gene>
<reference evidence="1" key="1">
    <citation type="submission" date="2020-05" db="EMBL/GenBank/DDBJ databases">
        <title>Chitinophaga laudate sp. nov., isolated from a tropical peat swamp.</title>
        <authorList>
            <person name="Goh C.B.S."/>
            <person name="Lee M.S."/>
            <person name="Parimannan S."/>
            <person name="Pasbakhsh P."/>
            <person name="Yule C.M."/>
            <person name="Rajandas H."/>
            <person name="Loke S."/>
            <person name="Croft L."/>
            <person name="Tan J.B.L."/>
        </authorList>
    </citation>
    <scope>NUCLEOTIDE SEQUENCE</scope>
    <source>
        <strain evidence="1">Mgbs1</strain>
    </source>
</reference>
<keyword evidence="2" id="KW-1185">Reference proteome</keyword>
<protein>
    <submittedName>
        <fullName evidence="1">Uncharacterized protein</fullName>
    </submittedName>
</protein>
<dbReference type="OrthoDB" id="947646at2"/>